<dbReference type="Pfam" id="PF19643">
    <property type="entry name" value="DUF6146"/>
    <property type="match status" value="1"/>
</dbReference>
<dbReference type="STRING" id="1178825.SAMN05216261_2800"/>
<evidence type="ECO:0000313" key="2">
    <source>
        <dbReference type="Proteomes" id="UP000184396"/>
    </source>
</evidence>
<gene>
    <name evidence="1" type="ORF">SAMN05216261_2800</name>
</gene>
<dbReference type="EMBL" id="FQYK01000008">
    <property type="protein sequence ID" value="SHJ10090.1"/>
    <property type="molecule type" value="Genomic_DNA"/>
</dbReference>
<dbReference type="InterPro" id="IPR046144">
    <property type="entry name" value="DUF6146"/>
</dbReference>
<dbReference type="Proteomes" id="UP000184396">
    <property type="component" value="Unassembled WGS sequence"/>
</dbReference>
<protein>
    <submittedName>
        <fullName evidence="1">Uncharacterized protein</fullName>
    </submittedName>
</protein>
<evidence type="ECO:0000313" key="1">
    <source>
        <dbReference type="EMBL" id="SHJ10090.1"/>
    </source>
</evidence>
<reference evidence="1 2" key="1">
    <citation type="submission" date="2016-11" db="EMBL/GenBank/DDBJ databases">
        <authorList>
            <person name="Jaros S."/>
            <person name="Januszkiewicz K."/>
            <person name="Wedrychowicz H."/>
        </authorList>
    </citation>
    <scope>NUCLEOTIDE SEQUENCE [LARGE SCALE GENOMIC DNA]</scope>
    <source>
        <strain evidence="1 2">CGMCC 1.12213</strain>
    </source>
</reference>
<organism evidence="1 2">
    <name type="scientific">Algibacter luteus</name>
    <dbReference type="NCBI Taxonomy" id="1178825"/>
    <lineage>
        <taxon>Bacteria</taxon>
        <taxon>Pseudomonadati</taxon>
        <taxon>Bacteroidota</taxon>
        <taxon>Flavobacteriia</taxon>
        <taxon>Flavobacteriales</taxon>
        <taxon>Flavobacteriaceae</taxon>
        <taxon>Algibacter</taxon>
    </lineage>
</organism>
<dbReference type="eggNOG" id="ENOG503199U">
    <property type="taxonomic scope" value="Bacteria"/>
</dbReference>
<keyword evidence="2" id="KW-1185">Reference proteome</keyword>
<proteinExistence type="predicted"/>
<name>A0A1M6GJM3_9FLAO</name>
<dbReference type="AlphaFoldDB" id="A0A1M6GJM3"/>
<sequence>MIFVNLIRKLILFTHNRISLSFTFIKITNSVFIQKKCLNAMKKISYILCISMFIVSCNTTKKVAKTSTDEQLESLKQNDTVKIANDDIEYEIMIIEPGFNFWLASIAKQRGYYSQEFLENRNNLYVMEWNQRVLLPQQYRTDLYELQIDYQQGIDYGYEVNYVLYNYFIYFQRKYNQRLGPFIPRI</sequence>
<accession>A0A1M6GJM3</accession>